<dbReference type="Proteomes" id="UP000824142">
    <property type="component" value="Unassembled WGS sequence"/>
</dbReference>
<keyword evidence="2" id="KW-0732">Signal</keyword>
<feature type="chain" id="PRO_5038868195" description="Glutaredoxin domain-containing protein" evidence="2">
    <location>
        <begin position="22"/>
        <end position="194"/>
    </location>
</feature>
<proteinExistence type="predicted"/>
<keyword evidence="1" id="KW-0472">Membrane</keyword>
<keyword evidence="1" id="KW-1133">Transmembrane helix</keyword>
<feature type="transmembrane region" description="Helical" evidence="1">
    <location>
        <begin position="171"/>
        <end position="189"/>
    </location>
</feature>
<evidence type="ECO:0000313" key="5">
    <source>
        <dbReference type="Proteomes" id="UP000824142"/>
    </source>
</evidence>
<reference evidence="4" key="1">
    <citation type="submission" date="2020-10" db="EMBL/GenBank/DDBJ databases">
        <authorList>
            <person name="Gilroy R."/>
        </authorList>
    </citation>
    <scope>NUCLEOTIDE SEQUENCE</scope>
    <source>
        <strain evidence="4">CHK136-897</strain>
    </source>
</reference>
<protein>
    <recommendedName>
        <fullName evidence="3">Glutaredoxin domain-containing protein</fullName>
    </recommendedName>
</protein>
<dbReference type="AlphaFoldDB" id="A0A9D1SM44"/>
<dbReference type="SUPFAM" id="SSF52833">
    <property type="entry name" value="Thioredoxin-like"/>
    <property type="match status" value="1"/>
</dbReference>
<dbReference type="InterPro" id="IPR002109">
    <property type="entry name" value="Glutaredoxin"/>
</dbReference>
<feature type="signal peptide" evidence="2">
    <location>
        <begin position="1"/>
        <end position="21"/>
    </location>
</feature>
<dbReference type="Gene3D" id="3.40.30.10">
    <property type="entry name" value="Glutaredoxin"/>
    <property type="match status" value="1"/>
</dbReference>
<feature type="domain" description="Glutaredoxin" evidence="3">
    <location>
        <begin position="25"/>
        <end position="92"/>
    </location>
</feature>
<evidence type="ECO:0000313" key="4">
    <source>
        <dbReference type="EMBL" id="HIU65509.1"/>
    </source>
</evidence>
<organism evidence="4 5">
    <name type="scientific">Candidatus Enterousia avicola</name>
    <dbReference type="NCBI Taxonomy" id="2840787"/>
    <lineage>
        <taxon>Bacteria</taxon>
        <taxon>Pseudomonadati</taxon>
        <taxon>Pseudomonadota</taxon>
        <taxon>Alphaproteobacteria</taxon>
        <taxon>Candidatus Enterousia</taxon>
    </lineage>
</organism>
<name>A0A9D1SM44_9PROT</name>
<gene>
    <name evidence="4" type="ORF">IAC63_02615</name>
</gene>
<dbReference type="PROSITE" id="PS51354">
    <property type="entry name" value="GLUTAREDOXIN_2"/>
    <property type="match status" value="1"/>
</dbReference>
<dbReference type="Pfam" id="PF00462">
    <property type="entry name" value="Glutaredoxin"/>
    <property type="match status" value="1"/>
</dbReference>
<comment type="caution">
    <text evidence="4">The sequence shown here is derived from an EMBL/GenBank/DDBJ whole genome shotgun (WGS) entry which is preliminary data.</text>
</comment>
<dbReference type="InterPro" id="IPR036249">
    <property type="entry name" value="Thioredoxin-like_sf"/>
</dbReference>
<dbReference type="EMBL" id="DVNO01000021">
    <property type="protein sequence ID" value="HIU65509.1"/>
    <property type="molecule type" value="Genomic_DNA"/>
</dbReference>
<evidence type="ECO:0000259" key="3">
    <source>
        <dbReference type="Pfam" id="PF00462"/>
    </source>
</evidence>
<sequence length="194" mass="22131">MKRLSILGFIAGIFCFGAASAADIAMYYSPSCPHCHHAREFFVNKMVYEYPNLRVVQINVMDKTNLPKFREVLEKCNYKSGGVPVIVVGDKCFQGYADFMQQELRDAVEVDLSEEDKKIAADNKKAFEANPDEFRKQHADRQKAVSEYSESSSEEIVNEKKNEKIDQNSSIYFYILLVALIVILGVVLVRKEKK</sequence>
<accession>A0A9D1SM44</accession>
<keyword evidence="1" id="KW-0812">Transmembrane</keyword>
<evidence type="ECO:0000256" key="2">
    <source>
        <dbReference type="SAM" id="SignalP"/>
    </source>
</evidence>
<reference evidence="4" key="2">
    <citation type="journal article" date="2021" name="PeerJ">
        <title>Extensive microbial diversity within the chicken gut microbiome revealed by metagenomics and culture.</title>
        <authorList>
            <person name="Gilroy R."/>
            <person name="Ravi A."/>
            <person name="Getino M."/>
            <person name="Pursley I."/>
            <person name="Horton D.L."/>
            <person name="Alikhan N.F."/>
            <person name="Baker D."/>
            <person name="Gharbi K."/>
            <person name="Hall N."/>
            <person name="Watson M."/>
            <person name="Adriaenssens E.M."/>
            <person name="Foster-Nyarko E."/>
            <person name="Jarju S."/>
            <person name="Secka A."/>
            <person name="Antonio M."/>
            <person name="Oren A."/>
            <person name="Chaudhuri R.R."/>
            <person name="La Ragione R."/>
            <person name="Hildebrand F."/>
            <person name="Pallen M.J."/>
        </authorList>
    </citation>
    <scope>NUCLEOTIDE SEQUENCE</scope>
    <source>
        <strain evidence="4">CHK136-897</strain>
    </source>
</reference>
<evidence type="ECO:0000256" key="1">
    <source>
        <dbReference type="SAM" id="Phobius"/>
    </source>
</evidence>